<feature type="domain" description="Plastocyanin-like" evidence="7">
    <location>
        <begin position="123"/>
        <end position="234"/>
    </location>
</feature>
<dbReference type="InterPro" id="IPR001117">
    <property type="entry name" value="Cu-oxidase_2nd"/>
</dbReference>
<feature type="chain" id="PRO_5041258952" evidence="5">
    <location>
        <begin position="18"/>
        <end position="442"/>
    </location>
</feature>
<dbReference type="Gene3D" id="2.60.40.420">
    <property type="entry name" value="Cupredoxins - blue copper proteins"/>
    <property type="match status" value="2"/>
</dbReference>
<evidence type="ECO:0000256" key="2">
    <source>
        <dbReference type="ARBA" id="ARBA00022723"/>
    </source>
</evidence>
<dbReference type="FunFam" id="2.60.40.420:FF:000045">
    <property type="entry name" value="Laccase 2"/>
    <property type="match status" value="1"/>
</dbReference>
<evidence type="ECO:0000256" key="3">
    <source>
        <dbReference type="ARBA" id="ARBA00023002"/>
    </source>
</evidence>
<dbReference type="CDD" id="cd13858">
    <property type="entry name" value="CuRO_1_tcLCC2_insect_like"/>
    <property type="match status" value="1"/>
</dbReference>
<protein>
    <submittedName>
        <fullName evidence="8">Laccase-1</fullName>
    </submittedName>
</protein>
<dbReference type="AlphaFoldDB" id="A0AA35XJ98"/>
<name>A0AA35XJ98_GEOBA</name>
<dbReference type="PROSITE" id="PS00079">
    <property type="entry name" value="MULTICOPPER_OXIDASE1"/>
    <property type="match status" value="1"/>
</dbReference>
<evidence type="ECO:0000259" key="7">
    <source>
        <dbReference type="Pfam" id="PF07732"/>
    </source>
</evidence>
<organism evidence="8 9">
    <name type="scientific">Geodia barretti</name>
    <name type="common">Barrett's horny sponge</name>
    <dbReference type="NCBI Taxonomy" id="519541"/>
    <lineage>
        <taxon>Eukaryota</taxon>
        <taxon>Metazoa</taxon>
        <taxon>Porifera</taxon>
        <taxon>Demospongiae</taxon>
        <taxon>Heteroscleromorpha</taxon>
        <taxon>Tetractinellida</taxon>
        <taxon>Astrophorina</taxon>
        <taxon>Geodiidae</taxon>
        <taxon>Geodia</taxon>
    </lineage>
</organism>
<evidence type="ECO:0000256" key="1">
    <source>
        <dbReference type="ARBA" id="ARBA00010609"/>
    </source>
</evidence>
<comment type="caution">
    <text evidence="8">The sequence shown here is derived from an EMBL/GenBank/DDBJ whole genome shotgun (WGS) entry which is preliminary data.</text>
</comment>
<dbReference type="GO" id="GO:0016491">
    <property type="term" value="F:oxidoreductase activity"/>
    <property type="evidence" value="ECO:0007669"/>
    <property type="project" value="UniProtKB-KW"/>
</dbReference>
<accession>A0AA35XJ98</accession>
<dbReference type="GO" id="GO:0006826">
    <property type="term" value="P:iron ion transport"/>
    <property type="evidence" value="ECO:0007669"/>
    <property type="project" value="TreeGrafter"/>
</dbReference>
<reference evidence="8" key="1">
    <citation type="submission" date="2023-03" db="EMBL/GenBank/DDBJ databases">
        <authorList>
            <person name="Steffen K."/>
            <person name="Cardenas P."/>
        </authorList>
    </citation>
    <scope>NUCLEOTIDE SEQUENCE</scope>
</reference>
<evidence type="ECO:0000259" key="6">
    <source>
        <dbReference type="Pfam" id="PF00394"/>
    </source>
</evidence>
<gene>
    <name evidence="8" type="ORF">GBAR_LOCUS29355</name>
</gene>
<dbReference type="Pfam" id="PF00394">
    <property type="entry name" value="Cu-oxidase"/>
    <property type="match status" value="1"/>
</dbReference>
<evidence type="ECO:0000313" key="8">
    <source>
        <dbReference type="EMBL" id="CAI8053710.1"/>
    </source>
</evidence>
<dbReference type="GO" id="GO:0005507">
    <property type="term" value="F:copper ion binding"/>
    <property type="evidence" value="ECO:0007669"/>
    <property type="project" value="InterPro"/>
</dbReference>
<dbReference type="PANTHER" id="PTHR11709:SF394">
    <property type="entry name" value="FI03373P-RELATED"/>
    <property type="match status" value="1"/>
</dbReference>
<keyword evidence="9" id="KW-1185">Reference proteome</keyword>
<comment type="similarity">
    <text evidence="1">Belongs to the multicopper oxidase family.</text>
</comment>
<dbReference type="InterPro" id="IPR033138">
    <property type="entry name" value="Cu_oxidase_CS"/>
</dbReference>
<dbReference type="InterPro" id="IPR045087">
    <property type="entry name" value="Cu-oxidase_fam"/>
</dbReference>
<dbReference type="EMBL" id="CASHTH010004116">
    <property type="protein sequence ID" value="CAI8053710.1"/>
    <property type="molecule type" value="Genomic_DNA"/>
</dbReference>
<feature type="signal peptide" evidence="5">
    <location>
        <begin position="1"/>
        <end position="17"/>
    </location>
</feature>
<dbReference type="InterPro" id="IPR011707">
    <property type="entry name" value="Cu-oxidase-like_N"/>
</dbReference>
<dbReference type="Proteomes" id="UP001174909">
    <property type="component" value="Unassembled WGS sequence"/>
</dbReference>
<evidence type="ECO:0000256" key="5">
    <source>
        <dbReference type="SAM" id="SignalP"/>
    </source>
</evidence>
<evidence type="ECO:0000313" key="9">
    <source>
        <dbReference type="Proteomes" id="UP001174909"/>
    </source>
</evidence>
<keyword evidence="3" id="KW-0560">Oxidoreductase</keyword>
<sequence>MLSLLLVLVVLTQQVASTQVEDFVECEPVDTACECGADATVCIFQLYIERVFTFTKYNYSVPYSHGQGESYYINNMGQFVPFHNRGRCIEGTFTKQTGSGSSDNLYCNEVNMCLPKSKLCSEPITVDGKTYKTVIAVNKQLPGPTLIVHEGQIVAVDVHNNLSTEGITIHWHGQHQIKTNFMDGVGLVTQCPIQPGSSFRYIFKAGPSGTFWYHSEMQSQRGIGLFGAFIVKEKDPMSYPVSFRDDPAHHTLTIMDWFLEDPEPFCKRMKHGLGDEPIFTLPNENQLILPRTTGPDFIKIGINTFWSAIIHGKGRHPDVSYNQSSLNIYEVEPGQTYRFRLIHTGTMYGFRFSIDNHKLTVIATDGYLVNPLEVDYIALEGGERYDFLLEANQGGGNYWIKAETFEIDGTSGPPFKFIDHKAEAILHYSGTDVPSQQSLLTF</sequence>
<keyword evidence="2" id="KW-0479">Metal-binding</keyword>
<dbReference type="PANTHER" id="PTHR11709">
    <property type="entry name" value="MULTI-COPPER OXIDASE"/>
    <property type="match status" value="1"/>
</dbReference>
<feature type="domain" description="Plastocyanin-like" evidence="6">
    <location>
        <begin position="297"/>
        <end position="430"/>
    </location>
</feature>
<evidence type="ECO:0000256" key="4">
    <source>
        <dbReference type="ARBA" id="ARBA00023008"/>
    </source>
</evidence>
<dbReference type="GO" id="GO:0005886">
    <property type="term" value="C:plasma membrane"/>
    <property type="evidence" value="ECO:0007669"/>
    <property type="project" value="TreeGrafter"/>
</dbReference>
<keyword evidence="5" id="KW-0732">Signal</keyword>
<dbReference type="SUPFAM" id="SSF49503">
    <property type="entry name" value="Cupredoxins"/>
    <property type="match status" value="2"/>
</dbReference>
<dbReference type="Pfam" id="PF07732">
    <property type="entry name" value="Cu-oxidase_3"/>
    <property type="match status" value="1"/>
</dbReference>
<dbReference type="InterPro" id="IPR008972">
    <property type="entry name" value="Cupredoxin"/>
</dbReference>
<keyword evidence="4" id="KW-0186">Copper</keyword>
<dbReference type="CDD" id="cd13884">
    <property type="entry name" value="CuRO_2_tcLCC_insect_like"/>
    <property type="match status" value="1"/>
</dbReference>
<proteinExistence type="inferred from homology"/>